<sequence length="798" mass="91469">MTADQRKKWLNAASLVGCTSTEQYRVKRTKFELPQYDLNMRSNISLAWDNKKKSVISKKEQIGISQSHLRSFIGDDPRGQNILADVFSVPEDIFDLEDLSKVLSYEVWQSQLSENERSLLSQFLPKGSEPDDVIQELLAGDNFHFGNLFLKWGASLCFGKLHPDNILHEEQSTKAKKIAYYSDLQKYHKDMIKNLQIWKDQWASYKDSGEDILQKMWRKGILDRKYDNICNGLKVVARPKKGEKLDRLNFQHDDGAKYMSYIKVSKDQYQRAKSTMKVTSNSIRPRSLTKILGDINVHAQPFEAFEEEERKKLHNYWLQLANRYVSEGFANWRKRQLERQQLTQTLGQEMRQKLKLLKAILDEEKEDSHDMLPELEDDSKEEILPTMMVNGEADHEMAMAIEDEKGKNDCLIEKQKHNVRENTKDADVSAHIFIQDHRQQQISSLNESPRFNPVVESLNSGCPKNQNHVGVSQRDPLPSVTDVWAAVNMCGSYYPSTSESDKYASASEMSLGHSQFIKEQPVRLIGLETDMQDKKDMLYRQPDDMFFFGSYRTQDRDEQIKSLFKGQGSSPYHQEQKKPQLDIQPVANLMMEAAPFSRHFREQSHLSLPLDLRQNRLDDLYMHQNMQGTLYSDGDRYTFPRQEHLPVNVHDCVAVNTVCMSAPSQSHLNGALSQNWYPGESEGRGGSSAFEGAIVLNHSLSSVSKSDQSLHSILTECSELRRGDTYDSKQQFIQSEDYGGMGGEMPSTSIMLQRSPNPLHYLSGLEAAPGLKINNLGWTRIPQQNSGLPYIGTWVNHS</sequence>
<gene>
    <name evidence="4" type="ORF">Adt_05734</name>
</gene>
<keyword evidence="2" id="KW-0539">Nucleus</keyword>
<dbReference type="PANTHER" id="PTHR13052">
    <property type="entry name" value="NFRKB-RELATED"/>
    <property type="match status" value="1"/>
</dbReference>
<dbReference type="GO" id="GO:0005634">
    <property type="term" value="C:nucleus"/>
    <property type="evidence" value="ECO:0007669"/>
    <property type="project" value="UniProtKB-SubCell"/>
</dbReference>
<feature type="domain" description="DEUBAD" evidence="3">
    <location>
        <begin position="90"/>
        <end position="201"/>
    </location>
</feature>
<evidence type="ECO:0000256" key="1">
    <source>
        <dbReference type="ARBA" id="ARBA00004123"/>
    </source>
</evidence>
<dbReference type="Proteomes" id="UP001604336">
    <property type="component" value="Unassembled WGS sequence"/>
</dbReference>
<evidence type="ECO:0000259" key="3">
    <source>
        <dbReference type="PROSITE" id="PS51916"/>
    </source>
</evidence>
<comment type="caution">
    <text evidence="4">The sequence shown here is derived from an EMBL/GenBank/DDBJ whole genome shotgun (WGS) entry which is preliminary data.</text>
</comment>
<dbReference type="InterPro" id="IPR044867">
    <property type="entry name" value="DEUBAD_dom"/>
</dbReference>
<comment type="subcellular location">
    <subcellularLocation>
        <location evidence="1">Nucleus</location>
    </subcellularLocation>
</comment>
<evidence type="ECO:0000313" key="5">
    <source>
        <dbReference type="Proteomes" id="UP001604336"/>
    </source>
</evidence>
<dbReference type="PANTHER" id="PTHR13052:SF2">
    <property type="entry name" value="NUCLEAR FACTOR KAPPA-B-BINDING PROTEIN"/>
    <property type="match status" value="1"/>
</dbReference>
<dbReference type="EMBL" id="JBFOLK010000002">
    <property type="protein sequence ID" value="KAL2532383.1"/>
    <property type="molecule type" value="Genomic_DNA"/>
</dbReference>
<evidence type="ECO:0000256" key="2">
    <source>
        <dbReference type="ARBA" id="ARBA00023242"/>
    </source>
</evidence>
<proteinExistence type="predicted"/>
<name>A0ABD1V732_9LAMI</name>
<dbReference type="CDD" id="cd21865">
    <property type="entry name" value="DEUBAD_NFRKB"/>
    <property type="match status" value="1"/>
</dbReference>
<dbReference type="PROSITE" id="PS51916">
    <property type="entry name" value="DEUBAD"/>
    <property type="match status" value="1"/>
</dbReference>
<dbReference type="InterPro" id="IPR024867">
    <property type="entry name" value="NFRKB"/>
</dbReference>
<dbReference type="AlphaFoldDB" id="A0ABD1V732"/>
<evidence type="ECO:0000313" key="4">
    <source>
        <dbReference type="EMBL" id="KAL2532383.1"/>
    </source>
</evidence>
<accession>A0ABD1V732</accession>
<protein>
    <recommendedName>
        <fullName evidence="3">DEUBAD domain-containing protein</fullName>
    </recommendedName>
</protein>
<organism evidence="4 5">
    <name type="scientific">Abeliophyllum distichum</name>
    <dbReference type="NCBI Taxonomy" id="126358"/>
    <lineage>
        <taxon>Eukaryota</taxon>
        <taxon>Viridiplantae</taxon>
        <taxon>Streptophyta</taxon>
        <taxon>Embryophyta</taxon>
        <taxon>Tracheophyta</taxon>
        <taxon>Spermatophyta</taxon>
        <taxon>Magnoliopsida</taxon>
        <taxon>eudicotyledons</taxon>
        <taxon>Gunneridae</taxon>
        <taxon>Pentapetalae</taxon>
        <taxon>asterids</taxon>
        <taxon>lamiids</taxon>
        <taxon>Lamiales</taxon>
        <taxon>Oleaceae</taxon>
        <taxon>Forsythieae</taxon>
        <taxon>Abeliophyllum</taxon>
    </lineage>
</organism>
<reference evidence="5" key="1">
    <citation type="submission" date="2024-07" db="EMBL/GenBank/DDBJ databases">
        <title>Two chromosome-level genome assemblies of Korean endemic species Abeliophyllum distichum and Forsythia ovata (Oleaceae).</title>
        <authorList>
            <person name="Jang H."/>
        </authorList>
    </citation>
    <scope>NUCLEOTIDE SEQUENCE [LARGE SCALE GENOMIC DNA]</scope>
</reference>
<keyword evidence="5" id="KW-1185">Reference proteome</keyword>